<evidence type="ECO:0000256" key="1">
    <source>
        <dbReference type="SAM" id="MobiDB-lite"/>
    </source>
</evidence>
<feature type="transmembrane region" description="Helical" evidence="2">
    <location>
        <begin position="86"/>
        <end position="109"/>
    </location>
</feature>
<dbReference type="RefSeq" id="WP_121160686.1">
    <property type="nucleotide sequence ID" value="NZ_RBKT01000001.1"/>
</dbReference>
<evidence type="ECO:0000256" key="2">
    <source>
        <dbReference type="SAM" id="Phobius"/>
    </source>
</evidence>
<name>A0A495JUR3_9ACTN</name>
<feature type="compositionally biased region" description="Polar residues" evidence="1">
    <location>
        <begin position="564"/>
        <end position="576"/>
    </location>
</feature>
<sequence>MIQTATAQSSPGIPGWLTPVADFVATYASAFLFGAGAVGAVLAITMLAKFLRTGHAHKKLGNLAVLLATGFAMEGMFEVARHRLDLTLALAVVFCATFEILAAWLGALARHKRKLDPLADIARYMSGLWAVAIVSGIIACTAGNNLTEVLLRLVSPCAAGLVWWINLMADRPATTTTRPRSTWIYTPREICIRLKLIRPGEQDINVAAREHRVNTMLRVAAGLVTADPVRGQKLADKLSRLATDDEDVVTEVAERYRRGATVQEQIFGRILIQPHTRLTAAVTVPAAWWEGILPHRRVRRLAAVLATEQANAAATLAAAHAETERVSGSLAEMTELFETASTEAQRESEKATQALNAQRAAERDASESRREIERVRAEVTAAIERERAAVAARVAAVRAETDETARRVQELDRQLIETRALTSHAKQTIADLRERLADQEALHRRELDATIGRMSAERAAAVATAREEALASRRDRPAPARRDSGERTPKSGGDSRSPEWTDQQLQAFKLRDSNPALTVKDIADQIGVGESTVFRWFQRRKEAAKTLAPAVPTLPLPDPRQPVTAGTNGTHVNTEK</sequence>
<keyword evidence="2" id="KW-0812">Transmembrane</keyword>
<evidence type="ECO:0008006" key="5">
    <source>
        <dbReference type="Google" id="ProtNLM"/>
    </source>
</evidence>
<gene>
    <name evidence="3" type="ORF">BDK92_7211</name>
</gene>
<feature type="transmembrane region" description="Helical" evidence="2">
    <location>
        <begin position="121"/>
        <end position="144"/>
    </location>
</feature>
<keyword evidence="2" id="KW-0472">Membrane</keyword>
<proteinExistence type="predicted"/>
<comment type="caution">
    <text evidence="3">The sequence shown here is derived from an EMBL/GenBank/DDBJ whole genome shotgun (WGS) entry which is preliminary data.</text>
</comment>
<dbReference type="EMBL" id="RBKT01000001">
    <property type="protein sequence ID" value="RKR92733.1"/>
    <property type="molecule type" value="Genomic_DNA"/>
</dbReference>
<dbReference type="OrthoDB" id="3405422at2"/>
<feature type="compositionally biased region" description="Basic and acidic residues" evidence="1">
    <location>
        <begin position="465"/>
        <end position="489"/>
    </location>
</feature>
<reference evidence="3 4" key="1">
    <citation type="submission" date="2018-10" db="EMBL/GenBank/DDBJ databases">
        <title>Sequencing the genomes of 1000 actinobacteria strains.</title>
        <authorList>
            <person name="Klenk H.-P."/>
        </authorList>
    </citation>
    <scope>NUCLEOTIDE SEQUENCE [LARGE SCALE GENOMIC DNA]</scope>
    <source>
        <strain evidence="3 4">DSM 45175</strain>
    </source>
</reference>
<dbReference type="AlphaFoldDB" id="A0A495JUR3"/>
<protein>
    <recommendedName>
        <fullName evidence="5">Homeodomain-like domain-containing protein</fullName>
    </recommendedName>
</protein>
<keyword evidence="4" id="KW-1185">Reference proteome</keyword>
<accession>A0A495JUR3</accession>
<organism evidence="3 4">
    <name type="scientific">Micromonospora pisi</name>
    <dbReference type="NCBI Taxonomy" id="589240"/>
    <lineage>
        <taxon>Bacteria</taxon>
        <taxon>Bacillati</taxon>
        <taxon>Actinomycetota</taxon>
        <taxon>Actinomycetes</taxon>
        <taxon>Micromonosporales</taxon>
        <taxon>Micromonosporaceae</taxon>
        <taxon>Micromonospora</taxon>
    </lineage>
</organism>
<evidence type="ECO:0000313" key="4">
    <source>
        <dbReference type="Proteomes" id="UP000277671"/>
    </source>
</evidence>
<keyword evidence="2" id="KW-1133">Transmembrane helix</keyword>
<feature type="transmembrane region" description="Helical" evidence="2">
    <location>
        <begin position="24"/>
        <end position="48"/>
    </location>
</feature>
<feature type="region of interest" description="Disordered" evidence="1">
    <location>
        <begin position="548"/>
        <end position="576"/>
    </location>
</feature>
<feature type="region of interest" description="Disordered" evidence="1">
    <location>
        <begin position="464"/>
        <end position="501"/>
    </location>
</feature>
<dbReference type="Proteomes" id="UP000277671">
    <property type="component" value="Unassembled WGS sequence"/>
</dbReference>
<feature type="transmembrane region" description="Helical" evidence="2">
    <location>
        <begin position="60"/>
        <end position="80"/>
    </location>
</feature>
<feature type="region of interest" description="Disordered" evidence="1">
    <location>
        <begin position="339"/>
        <end position="372"/>
    </location>
</feature>
<feature type="compositionally biased region" description="Basic and acidic residues" evidence="1">
    <location>
        <begin position="360"/>
        <end position="372"/>
    </location>
</feature>
<evidence type="ECO:0000313" key="3">
    <source>
        <dbReference type="EMBL" id="RKR92733.1"/>
    </source>
</evidence>